<dbReference type="InParanoid" id="K1QX95"/>
<dbReference type="EMBL" id="JH823231">
    <property type="protein sequence ID" value="EKC26161.1"/>
    <property type="molecule type" value="Genomic_DNA"/>
</dbReference>
<organism evidence="1">
    <name type="scientific">Magallana gigas</name>
    <name type="common">Pacific oyster</name>
    <name type="synonym">Crassostrea gigas</name>
    <dbReference type="NCBI Taxonomy" id="29159"/>
    <lineage>
        <taxon>Eukaryota</taxon>
        <taxon>Metazoa</taxon>
        <taxon>Spiralia</taxon>
        <taxon>Lophotrochozoa</taxon>
        <taxon>Mollusca</taxon>
        <taxon>Bivalvia</taxon>
        <taxon>Autobranchia</taxon>
        <taxon>Pteriomorphia</taxon>
        <taxon>Ostreida</taxon>
        <taxon>Ostreoidea</taxon>
        <taxon>Ostreidae</taxon>
        <taxon>Magallana</taxon>
    </lineage>
</organism>
<reference evidence="1" key="1">
    <citation type="journal article" date="2012" name="Nature">
        <title>The oyster genome reveals stress adaptation and complexity of shell formation.</title>
        <authorList>
            <person name="Zhang G."/>
            <person name="Fang X."/>
            <person name="Guo X."/>
            <person name="Li L."/>
            <person name="Luo R."/>
            <person name="Xu F."/>
            <person name="Yang P."/>
            <person name="Zhang L."/>
            <person name="Wang X."/>
            <person name="Qi H."/>
            <person name="Xiong Z."/>
            <person name="Que H."/>
            <person name="Xie Y."/>
            <person name="Holland P.W."/>
            <person name="Paps J."/>
            <person name="Zhu Y."/>
            <person name="Wu F."/>
            <person name="Chen Y."/>
            <person name="Wang J."/>
            <person name="Peng C."/>
            <person name="Meng J."/>
            <person name="Yang L."/>
            <person name="Liu J."/>
            <person name="Wen B."/>
            <person name="Zhang N."/>
            <person name="Huang Z."/>
            <person name="Zhu Q."/>
            <person name="Feng Y."/>
            <person name="Mount A."/>
            <person name="Hedgecock D."/>
            <person name="Xu Z."/>
            <person name="Liu Y."/>
            <person name="Domazet-Loso T."/>
            <person name="Du Y."/>
            <person name="Sun X."/>
            <person name="Zhang S."/>
            <person name="Liu B."/>
            <person name="Cheng P."/>
            <person name="Jiang X."/>
            <person name="Li J."/>
            <person name="Fan D."/>
            <person name="Wang W."/>
            <person name="Fu W."/>
            <person name="Wang T."/>
            <person name="Wang B."/>
            <person name="Zhang J."/>
            <person name="Peng Z."/>
            <person name="Li Y."/>
            <person name="Li N."/>
            <person name="Wang J."/>
            <person name="Chen M."/>
            <person name="He Y."/>
            <person name="Tan F."/>
            <person name="Song X."/>
            <person name="Zheng Q."/>
            <person name="Huang R."/>
            <person name="Yang H."/>
            <person name="Du X."/>
            <person name="Chen L."/>
            <person name="Yang M."/>
            <person name="Gaffney P.M."/>
            <person name="Wang S."/>
            <person name="Luo L."/>
            <person name="She Z."/>
            <person name="Ming Y."/>
            <person name="Huang W."/>
            <person name="Zhang S."/>
            <person name="Huang B."/>
            <person name="Zhang Y."/>
            <person name="Qu T."/>
            <person name="Ni P."/>
            <person name="Miao G."/>
            <person name="Wang J."/>
            <person name="Wang Q."/>
            <person name="Steinberg C.E."/>
            <person name="Wang H."/>
            <person name="Li N."/>
            <person name="Qian L."/>
            <person name="Zhang G."/>
            <person name="Li Y."/>
            <person name="Yang H."/>
            <person name="Liu X."/>
            <person name="Wang J."/>
            <person name="Yin Y."/>
            <person name="Wang J."/>
        </authorList>
    </citation>
    <scope>NUCLEOTIDE SEQUENCE [LARGE SCALE GENOMIC DNA]</scope>
    <source>
        <strain evidence="1">05x7-T-G4-1.051#20</strain>
    </source>
</reference>
<accession>K1QX95</accession>
<proteinExistence type="predicted"/>
<name>K1QX95_MAGGI</name>
<protein>
    <submittedName>
        <fullName evidence="1">Uncharacterized protein</fullName>
    </submittedName>
</protein>
<evidence type="ECO:0000313" key="1">
    <source>
        <dbReference type="EMBL" id="EKC26161.1"/>
    </source>
</evidence>
<gene>
    <name evidence="1" type="ORF">CGI_10027146</name>
</gene>
<sequence>MSCIASADYMSGSGRCTCPNEAVPLSLNTLTTAACIGFVPRSSRGLCLSVLTIKTSAISGTTEVELILEDCVMFFTHSPIHPTPHSKQIQLPIGLTKDGSLSNTPIDGVLIRTLPIDDRSHGSFLMSALYSGCMKPLFQREAVSLGGNYTSAVDSKNDTLKRLHISCRVKAE</sequence>
<dbReference type="AlphaFoldDB" id="K1QX95"/>
<dbReference type="HOGENOM" id="CLU_1556764_0_0_1"/>